<organism evidence="6 7">
    <name type="scientific">Pleurostoma richardsiae</name>
    <dbReference type="NCBI Taxonomy" id="41990"/>
    <lineage>
        <taxon>Eukaryota</taxon>
        <taxon>Fungi</taxon>
        <taxon>Dikarya</taxon>
        <taxon>Ascomycota</taxon>
        <taxon>Pezizomycotina</taxon>
        <taxon>Sordariomycetes</taxon>
        <taxon>Sordariomycetidae</taxon>
        <taxon>Calosphaeriales</taxon>
        <taxon>Pleurostomataceae</taxon>
        <taxon>Pleurostoma</taxon>
    </lineage>
</organism>
<feature type="domain" description="Zn(2)-C6 fungal-type" evidence="5">
    <location>
        <begin position="17"/>
        <end position="47"/>
    </location>
</feature>
<dbReference type="PANTHER" id="PTHR31001">
    <property type="entry name" value="UNCHARACTERIZED TRANSCRIPTIONAL REGULATORY PROTEIN"/>
    <property type="match status" value="1"/>
</dbReference>
<dbReference type="Pfam" id="PF04082">
    <property type="entry name" value="Fungal_trans"/>
    <property type="match status" value="1"/>
</dbReference>
<dbReference type="InterPro" id="IPR036864">
    <property type="entry name" value="Zn2-C6_fun-type_DNA-bd_sf"/>
</dbReference>
<proteinExistence type="predicted"/>
<feature type="compositionally biased region" description="Low complexity" evidence="4">
    <location>
        <begin position="697"/>
        <end position="707"/>
    </location>
</feature>
<keyword evidence="3" id="KW-0539">Nucleus</keyword>
<keyword evidence="7" id="KW-1185">Reference proteome</keyword>
<dbReference type="PROSITE" id="PS00463">
    <property type="entry name" value="ZN2_CY6_FUNGAL_1"/>
    <property type="match status" value="1"/>
</dbReference>
<evidence type="ECO:0000256" key="3">
    <source>
        <dbReference type="ARBA" id="ARBA00023242"/>
    </source>
</evidence>
<comment type="caution">
    <text evidence="6">The sequence shown here is derived from an EMBL/GenBank/DDBJ whole genome shotgun (WGS) entry which is preliminary data.</text>
</comment>
<accession>A0AA38RDU1</accession>
<dbReference type="PANTHER" id="PTHR31001:SF57">
    <property type="entry name" value="ZN(II)2CYS6 TRANSCRIPTION FACTOR (EUROFUNG)"/>
    <property type="match status" value="1"/>
</dbReference>
<feature type="region of interest" description="Disordered" evidence="4">
    <location>
        <begin position="637"/>
        <end position="708"/>
    </location>
</feature>
<dbReference type="GO" id="GO:0006351">
    <property type="term" value="P:DNA-templated transcription"/>
    <property type="evidence" value="ECO:0007669"/>
    <property type="project" value="InterPro"/>
</dbReference>
<evidence type="ECO:0000259" key="5">
    <source>
        <dbReference type="PROSITE" id="PS50048"/>
    </source>
</evidence>
<comment type="subcellular location">
    <subcellularLocation>
        <location evidence="1">Nucleus</location>
    </subcellularLocation>
</comment>
<feature type="compositionally biased region" description="Polar residues" evidence="4">
    <location>
        <begin position="677"/>
        <end position="692"/>
    </location>
</feature>
<dbReference type="CDD" id="cd12148">
    <property type="entry name" value="fungal_TF_MHR"/>
    <property type="match status" value="1"/>
</dbReference>
<dbReference type="EMBL" id="JANBVO010000033">
    <property type="protein sequence ID" value="KAJ9137762.1"/>
    <property type="molecule type" value="Genomic_DNA"/>
</dbReference>
<evidence type="ECO:0000256" key="2">
    <source>
        <dbReference type="ARBA" id="ARBA00022723"/>
    </source>
</evidence>
<dbReference type="CDD" id="cd00067">
    <property type="entry name" value="GAL4"/>
    <property type="match status" value="1"/>
</dbReference>
<sequence length="757" mass="85105">MATTAEDPSMHDVKVRTCNLCRQRRVKCDRQLPCCSSCLRSEANCVYPPGRGRAPKRPRRGVEPQLSERLSRLEGIIRQFGAAAQENHQAQEAFQTREASDTHPSFDQDFSRLKIDKSKSYYVSNALWVMLSNEIEELRDLLFEPASEDASYEPAPSPYPSYSPFTNPTTAPSPSSQLGLNAAIFGYRAIASSLHQFHPSLPQAVALFSAFTENVVPLVHIFHVPTLTRVYLDAVAALDSLDKHIEALIFAIHYSSVVSLTPDQCFSILGEMREDALTRYRFCVEQALARGDLLNTQSMTMLQAAVLFLSALPNEDDSRAVGSLTSLIYHIARTMGLHRDGTVFGLKPLETELRRRLWWQICVIDSRSSEYHCNDPIARSFASDTKPPLHVNDVDLSIDMVEPPPERWGEATDMTLSLVRCEAIQTAWKLNLIKQKQPRRPDNSSAQTVDVSRDTDKQSFSLIQDLEARLCNKYLAICNPSVPLQLLCSATARIIIARFWLILRYSAASRKREVDDKVKGNVSRETRFSTGQLETGVREQLFRNSVEILEVSAMLLTNKDVMQWTWYSKTHIQWGAMAFVLSELCAGPGSPESDHAWDCVMAVYDGWKTRENKDDESRLTLWRPIRRLLAKARYVREMQRTEPDRPAQAGKWTQRDGPSPDSPALGYPSDSPPLTHDWTTYTALQQTPSSASMPEPSLSTLSSVSGSKKPFDALQGVPDTEMLDPFMDLLQDWVWTDADDDTASSLAGLNLELPPRL</sequence>
<dbReference type="GO" id="GO:0005634">
    <property type="term" value="C:nucleus"/>
    <property type="evidence" value="ECO:0007669"/>
    <property type="project" value="UniProtKB-SubCell"/>
</dbReference>
<evidence type="ECO:0000256" key="1">
    <source>
        <dbReference type="ARBA" id="ARBA00004123"/>
    </source>
</evidence>
<evidence type="ECO:0000256" key="4">
    <source>
        <dbReference type="SAM" id="MobiDB-lite"/>
    </source>
</evidence>
<evidence type="ECO:0000313" key="6">
    <source>
        <dbReference type="EMBL" id="KAJ9137762.1"/>
    </source>
</evidence>
<dbReference type="SUPFAM" id="SSF57701">
    <property type="entry name" value="Zn2/Cys6 DNA-binding domain"/>
    <property type="match status" value="1"/>
</dbReference>
<dbReference type="InterPro" id="IPR050613">
    <property type="entry name" value="Sec_Metabolite_Reg"/>
</dbReference>
<name>A0AA38RDU1_9PEZI</name>
<dbReference type="Pfam" id="PF00172">
    <property type="entry name" value="Zn_clus"/>
    <property type="match status" value="1"/>
</dbReference>
<dbReference type="AlphaFoldDB" id="A0AA38RDU1"/>
<dbReference type="GO" id="GO:0008270">
    <property type="term" value="F:zinc ion binding"/>
    <property type="evidence" value="ECO:0007669"/>
    <property type="project" value="InterPro"/>
</dbReference>
<dbReference type="Proteomes" id="UP001174694">
    <property type="component" value="Unassembled WGS sequence"/>
</dbReference>
<dbReference type="InterPro" id="IPR001138">
    <property type="entry name" value="Zn2Cys6_DnaBD"/>
</dbReference>
<dbReference type="Gene3D" id="4.10.240.10">
    <property type="entry name" value="Zn(2)-C6 fungal-type DNA-binding domain"/>
    <property type="match status" value="1"/>
</dbReference>
<keyword evidence="2" id="KW-0479">Metal-binding</keyword>
<dbReference type="GO" id="GO:0003677">
    <property type="term" value="F:DNA binding"/>
    <property type="evidence" value="ECO:0007669"/>
    <property type="project" value="InterPro"/>
</dbReference>
<dbReference type="SMART" id="SM00066">
    <property type="entry name" value="GAL4"/>
    <property type="match status" value="1"/>
</dbReference>
<protein>
    <submittedName>
        <fullName evidence="6">Bikaverin cluster-transcription factor</fullName>
    </submittedName>
</protein>
<dbReference type="InterPro" id="IPR007219">
    <property type="entry name" value="XnlR_reg_dom"/>
</dbReference>
<reference evidence="6" key="1">
    <citation type="submission" date="2022-07" db="EMBL/GenBank/DDBJ databases">
        <title>Fungi with potential for degradation of polypropylene.</title>
        <authorList>
            <person name="Gostincar C."/>
        </authorList>
    </citation>
    <scope>NUCLEOTIDE SEQUENCE</scope>
    <source>
        <strain evidence="6">EXF-13308</strain>
    </source>
</reference>
<evidence type="ECO:0000313" key="7">
    <source>
        <dbReference type="Proteomes" id="UP001174694"/>
    </source>
</evidence>
<dbReference type="GO" id="GO:0000981">
    <property type="term" value="F:DNA-binding transcription factor activity, RNA polymerase II-specific"/>
    <property type="evidence" value="ECO:0007669"/>
    <property type="project" value="InterPro"/>
</dbReference>
<dbReference type="PROSITE" id="PS50048">
    <property type="entry name" value="ZN2_CY6_FUNGAL_2"/>
    <property type="match status" value="1"/>
</dbReference>
<gene>
    <name evidence="6" type="ORF">NKR23_g8914</name>
</gene>